<dbReference type="PIRSF" id="PIRSF002854">
    <property type="entry name" value="MetQ"/>
    <property type="match status" value="1"/>
</dbReference>
<keyword evidence="3" id="KW-0472">Membrane</keyword>
<accession>A0A0P6WQR7</accession>
<evidence type="ECO:0000256" key="2">
    <source>
        <dbReference type="ARBA" id="ARBA00022729"/>
    </source>
</evidence>
<evidence type="ECO:0000256" key="8">
    <source>
        <dbReference type="SAM" id="SignalP"/>
    </source>
</evidence>
<dbReference type="Gene3D" id="3.40.190.10">
    <property type="entry name" value="Periplasmic binding protein-like II"/>
    <property type="match status" value="2"/>
</dbReference>
<dbReference type="RefSeq" id="WP_062422941.1">
    <property type="nucleotide sequence ID" value="NZ_BBYA01000011.1"/>
</dbReference>
<evidence type="ECO:0000256" key="6">
    <source>
        <dbReference type="PIRNR" id="PIRNR002854"/>
    </source>
</evidence>
<evidence type="ECO:0000256" key="7">
    <source>
        <dbReference type="PIRSR" id="PIRSR002854-1"/>
    </source>
</evidence>
<sequence>MNRIGTVVLFSLLVFLIAACSPAAAGTAAPVATDVQDARVVTLKIGVSPVPHGDIIKFINENLAEKAGLQLDIVEFTDYVQPNLALADGQLDANFFQHLPYLEDFCKEHKLDLVSVAAVHIEPLGVYSKKVKTLAEIPDKAVIAIPNDATNGGRALDLLAANGLLKLKDGAGVKATVKEIVENPKQLDIKEIEAAQLVRTLDDVSAAVINGNYAIDAGLKPNKDALVLESGENNPYANILVVKKGRENDEAIQKLARLLTSPEVKKFIEEKYEGAVIPAFK</sequence>
<dbReference type="EMBL" id="LGCK01000012">
    <property type="protein sequence ID" value="KPL71182.1"/>
    <property type="molecule type" value="Genomic_DNA"/>
</dbReference>
<dbReference type="PANTHER" id="PTHR30429:SF0">
    <property type="entry name" value="METHIONINE-BINDING LIPOPROTEIN METQ"/>
    <property type="match status" value="1"/>
</dbReference>
<evidence type="ECO:0000256" key="3">
    <source>
        <dbReference type="ARBA" id="ARBA00023136"/>
    </source>
</evidence>
<evidence type="ECO:0000313" key="10">
    <source>
        <dbReference type="Proteomes" id="UP000050430"/>
    </source>
</evidence>
<name>A0A0P6WQR7_9CHLR</name>
<dbReference type="PROSITE" id="PS51257">
    <property type="entry name" value="PROKAR_LIPOPROTEIN"/>
    <property type="match status" value="1"/>
</dbReference>
<evidence type="ECO:0000256" key="5">
    <source>
        <dbReference type="ARBA" id="ARBA00023288"/>
    </source>
</evidence>
<proteinExistence type="inferred from homology"/>
<comment type="subcellular location">
    <subcellularLocation>
        <location evidence="1">Membrane</location>
        <topology evidence="1">Lipid-anchor</topology>
    </subcellularLocation>
</comment>
<dbReference type="STRING" id="229920.ADM99_11715"/>
<dbReference type="GO" id="GO:0016020">
    <property type="term" value="C:membrane"/>
    <property type="evidence" value="ECO:0007669"/>
    <property type="project" value="UniProtKB-SubCell"/>
</dbReference>
<evidence type="ECO:0000256" key="4">
    <source>
        <dbReference type="ARBA" id="ARBA00023139"/>
    </source>
</evidence>
<keyword evidence="10" id="KW-1185">Reference proteome</keyword>
<keyword evidence="4" id="KW-0564">Palmitate</keyword>
<dbReference type="AlphaFoldDB" id="A0A0P6WQR7"/>
<feature type="lipid moiety-binding region" description="S-diacylglycerol cysteine" evidence="7">
    <location>
        <position position="20"/>
    </location>
</feature>
<dbReference type="Pfam" id="PF03180">
    <property type="entry name" value="Lipoprotein_9"/>
    <property type="match status" value="1"/>
</dbReference>
<dbReference type="SUPFAM" id="SSF53850">
    <property type="entry name" value="Periplasmic binding protein-like II"/>
    <property type="match status" value="1"/>
</dbReference>
<comment type="similarity">
    <text evidence="6">Belongs to the nlpA lipoprotein family.</text>
</comment>
<protein>
    <recommendedName>
        <fullName evidence="6">Lipoprotein</fullName>
    </recommendedName>
</protein>
<keyword evidence="2 8" id="KW-0732">Signal</keyword>
<reference evidence="9 10" key="1">
    <citation type="submission" date="2015-07" db="EMBL/GenBank/DDBJ databases">
        <title>Genome sequence of Leptolinea tardivitalis DSM 16556.</title>
        <authorList>
            <person name="Hemp J."/>
            <person name="Ward L.M."/>
            <person name="Pace L.A."/>
            <person name="Fischer W.W."/>
        </authorList>
    </citation>
    <scope>NUCLEOTIDE SEQUENCE [LARGE SCALE GENOMIC DNA]</scope>
    <source>
        <strain evidence="9 10">YMTK-2</strain>
    </source>
</reference>
<dbReference type="PANTHER" id="PTHR30429">
    <property type="entry name" value="D-METHIONINE-BINDING LIPOPROTEIN METQ"/>
    <property type="match status" value="1"/>
</dbReference>
<gene>
    <name evidence="9" type="ORF">ADM99_11715</name>
</gene>
<dbReference type="Proteomes" id="UP000050430">
    <property type="component" value="Unassembled WGS sequence"/>
</dbReference>
<dbReference type="CDD" id="cd13597">
    <property type="entry name" value="PBP2_lipoprotein_Tp32"/>
    <property type="match status" value="1"/>
</dbReference>
<feature type="signal peptide" evidence="8">
    <location>
        <begin position="1"/>
        <end position="25"/>
    </location>
</feature>
<evidence type="ECO:0000313" key="9">
    <source>
        <dbReference type="EMBL" id="KPL71182.1"/>
    </source>
</evidence>
<feature type="chain" id="PRO_5006132582" description="Lipoprotein" evidence="8">
    <location>
        <begin position="26"/>
        <end position="281"/>
    </location>
</feature>
<keyword evidence="5 6" id="KW-0449">Lipoprotein</keyword>
<dbReference type="InterPro" id="IPR004872">
    <property type="entry name" value="Lipoprotein_NlpA"/>
</dbReference>
<dbReference type="PATRIC" id="fig|229920.5.peg.2665"/>
<organism evidence="9 10">
    <name type="scientific">Leptolinea tardivitalis</name>
    <dbReference type="NCBI Taxonomy" id="229920"/>
    <lineage>
        <taxon>Bacteria</taxon>
        <taxon>Bacillati</taxon>
        <taxon>Chloroflexota</taxon>
        <taxon>Anaerolineae</taxon>
        <taxon>Anaerolineales</taxon>
        <taxon>Anaerolineaceae</taxon>
        <taxon>Leptolinea</taxon>
    </lineage>
</organism>
<comment type="caution">
    <text evidence="9">The sequence shown here is derived from an EMBL/GenBank/DDBJ whole genome shotgun (WGS) entry which is preliminary data.</text>
</comment>
<evidence type="ECO:0000256" key="1">
    <source>
        <dbReference type="ARBA" id="ARBA00004635"/>
    </source>
</evidence>